<evidence type="ECO:0000256" key="1">
    <source>
        <dbReference type="ARBA" id="ARBA00004211"/>
    </source>
</evidence>
<proteinExistence type="inferred from homology"/>
<dbReference type="Gene3D" id="1.20.58.70">
    <property type="match status" value="1"/>
</dbReference>
<dbReference type="InterPro" id="IPR000727">
    <property type="entry name" value="T_SNARE_dom"/>
</dbReference>
<protein>
    <submittedName>
        <fullName evidence="11">Syntaxin-32</fullName>
    </submittedName>
</protein>
<gene>
    <name evidence="11" type="ORF">FVE85_6078</name>
</gene>
<dbReference type="GO" id="GO:0006906">
    <property type="term" value="P:vesicle fusion"/>
    <property type="evidence" value="ECO:0007669"/>
    <property type="project" value="TreeGrafter"/>
</dbReference>
<dbReference type="GO" id="GO:0000139">
    <property type="term" value="C:Golgi membrane"/>
    <property type="evidence" value="ECO:0007669"/>
    <property type="project" value="TreeGrafter"/>
</dbReference>
<organism evidence="11 12">
    <name type="scientific">Porphyridium purpureum</name>
    <name type="common">Red alga</name>
    <name type="synonym">Porphyridium cruentum</name>
    <dbReference type="NCBI Taxonomy" id="35688"/>
    <lineage>
        <taxon>Eukaryota</taxon>
        <taxon>Rhodophyta</taxon>
        <taxon>Bangiophyceae</taxon>
        <taxon>Porphyridiales</taxon>
        <taxon>Porphyridiaceae</taxon>
        <taxon>Porphyridium</taxon>
    </lineage>
</organism>
<reference evidence="12" key="1">
    <citation type="journal article" date="2019" name="Nat. Commun.">
        <title>Expansion of phycobilisome linker gene families in mesophilic red algae.</title>
        <authorList>
            <person name="Lee J."/>
            <person name="Kim D."/>
            <person name="Bhattacharya D."/>
            <person name="Yoon H.S."/>
        </authorList>
    </citation>
    <scope>NUCLEOTIDE SEQUENCE [LARGE SCALE GENOMIC DNA]</scope>
    <source>
        <strain evidence="12">CCMP 1328</strain>
    </source>
</reference>
<evidence type="ECO:0000256" key="8">
    <source>
        <dbReference type="SAM" id="MobiDB-lite"/>
    </source>
</evidence>
<evidence type="ECO:0000313" key="11">
    <source>
        <dbReference type="EMBL" id="KAA8498493.1"/>
    </source>
</evidence>
<feature type="domain" description="T-SNARE coiled-coil homology" evidence="10">
    <location>
        <begin position="268"/>
        <end position="330"/>
    </location>
</feature>
<evidence type="ECO:0000259" key="10">
    <source>
        <dbReference type="PROSITE" id="PS50192"/>
    </source>
</evidence>
<evidence type="ECO:0000256" key="7">
    <source>
        <dbReference type="ARBA" id="ARBA00023136"/>
    </source>
</evidence>
<dbReference type="GO" id="GO:0048278">
    <property type="term" value="P:vesicle docking"/>
    <property type="evidence" value="ECO:0007669"/>
    <property type="project" value="TreeGrafter"/>
</dbReference>
<dbReference type="InterPro" id="IPR021538">
    <property type="entry name" value="Syntaxin-5_N"/>
</dbReference>
<dbReference type="Proteomes" id="UP000324585">
    <property type="component" value="Unassembled WGS sequence"/>
</dbReference>
<dbReference type="EMBL" id="VRMN01000001">
    <property type="protein sequence ID" value="KAA8498493.1"/>
    <property type="molecule type" value="Genomic_DNA"/>
</dbReference>
<dbReference type="AlphaFoldDB" id="A0A5J4Z6N2"/>
<dbReference type="PROSITE" id="PS00914">
    <property type="entry name" value="SYNTAXIN"/>
    <property type="match status" value="1"/>
</dbReference>
<dbReference type="InterPro" id="IPR006012">
    <property type="entry name" value="Syntaxin/epimorphin_CS"/>
</dbReference>
<accession>A0A5J4Z6N2</accession>
<dbReference type="GO" id="GO:0000149">
    <property type="term" value="F:SNARE binding"/>
    <property type="evidence" value="ECO:0007669"/>
    <property type="project" value="TreeGrafter"/>
</dbReference>
<dbReference type="PANTHER" id="PTHR19957">
    <property type="entry name" value="SYNTAXIN"/>
    <property type="match status" value="1"/>
</dbReference>
<dbReference type="SUPFAM" id="SSF47661">
    <property type="entry name" value="t-snare proteins"/>
    <property type="match status" value="1"/>
</dbReference>
<dbReference type="Pfam" id="PF11416">
    <property type="entry name" value="Syntaxin-5_N"/>
    <property type="match status" value="1"/>
</dbReference>
<dbReference type="CDD" id="cd15844">
    <property type="entry name" value="SNARE_syntaxin5"/>
    <property type="match status" value="1"/>
</dbReference>
<dbReference type="PROSITE" id="PS50192">
    <property type="entry name" value="T_SNARE"/>
    <property type="match status" value="1"/>
</dbReference>
<dbReference type="GO" id="GO:0006888">
    <property type="term" value="P:endoplasmic reticulum to Golgi vesicle-mediated transport"/>
    <property type="evidence" value="ECO:0007669"/>
    <property type="project" value="TreeGrafter"/>
</dbReference>
<evidence type="ECO:0000256" key="5">
    <source>
        <dbReference type="ARBA" id="ARBA00022989"/>
    </source>
</evidence>
<keyword evidence="12" id="KW-1185">Reference proteome</keyword>
<keyword evidence="7 9" id="KW-0472">Membrane</keyword>
<keyword evidence="6" id="KW-0175">Coiled coil</keyword>
<dbReference type="OrthoDB" id="421009at2759"/>
<evidence type="ECO:0000256" key="6">
    <source>
        <dbReference type="ARBA" id="ARBA00023054"/>
    </source>
</evidence>
<dbReference type="SMART" id="SM00397">
    <property type="entry name" value="t_SNARE"/>
    <property type="match status" value="1"/>
</dbReference>
<comment type="subcellular location">
    <subcellularLocation>
        <location evidence="1">Membrane</location>
        <topology evidence="1">Single-pass type IV membrane protein</topology>
    </subcellularLocation>
</comment>
<dbReference type="GO" id="GO:0031201">
    <property type="term" value="C:SNARE complex"/>
    <property type="evidence" value="ECO:0007669"/>
    <property type="project" value="TreeGrafter"/>
</dbReference>
<evidence type="ECO:0000256" key="2">
    <source>
        <dbReference type="ARBA" id="ARBA00009063"/>
    </source>
</evidence>
<keyword evidence="4 9" id="KW-0812">Transmembrane</keyword>
<feature type="transmembrane region" description="Helical" evidence="9">
    <location>
        <begin position="340"/>
        <end position="358"/>
    </location>
</feature>
<name>A0A5J4Z6N2_PORPP</name>
<dbReference type="OMA" id="EHNHNVV"/>
<dbReference type="InterPro" id="IPR010989">
    <property type="entry name" value="SNARE"/>
</dbReference>
<dbReference type="Pfam" id="PF05739">
    <property type="entry name" value="SNARE"/>
    <property type="match status" value="1"/>
</dbReference>
<evidence type="ECO:0000313" key="12">
    <source>
        <dbReference type="Proteomes" id="UP000324585"/>
    </source>
</evidence>
<sequence>MEQAMAVTSGSVRDRTAEFCAALESARRASGDGRAAGEAGGVGAAANAGAAGRRPGAKSQFALSAADMAKDIQRTSMKLQRLTDLAQRRSLFDDPALEIQELTFVIKQEIAGLNNKLEALQMLQNQERGVVSKQAGDHSGSVVNSLKTRLMDTASEFKTVLKMRTESLQAQQNRRSQFLGEASPTQRVVPPASAPHHASQPTHRYSTGGPGAAAMAANNNSHASADSADVVIDLGSGSTANEVGGAAGSGNFRHQEFRQQLQMARPEATYLQARAEAVKQVESTIAELGQIFTQLATMVSEQGEMVERIDANVDDTMSNLEEGRTQLMRYYNSLSSNRGLILKIFATIFLFMLLWVFLA</sequence>
<keyword evidence="5 9" id="KW-1133">Transmembrane helix</keyword>
<dbReference type="PANTHER" id="PTHR19957:SF3">
    <property type="entry name" value="SYNTAXIN-5"/>
    <property type="match status" value="1"/>
</dbReference>
<evidence type="ECO:0000256" key="4">
    <source>
        <dbReference type="ARBA" id="ARBA00022692"/>
    </source>
</evidence>
<feature type="region of interest" description="Disordered" evidence="8">
    <location>
        <begin position="171"/>
        <end position="217"/>
    </location>
</feature>
<dbReference type="GO" id="GO:0005484">
    <property type="term" value="F:SNAP receptor activity"/>
    <property type="evidence" value="ECO:0007669"/>
    <property type="project" value="InterPro"/>
</dbReference>
<comment type="caution">
    <text evidence="11">The sequence shown here is derived from an EMBL/GenBank/DDBJ whole genome shotgun (WGS) entry which is preliminary data.</text>
</comment>
<evidence type="ECO:0000256" key="9">
    <source>
        <dbReference type="SAM" id="Phobius"/>
    </source>
</evidence>
<feature type="compositionally biased region" description="Low complexity" evidence="8">
    <location>
        <begin position="188"/>
        <end position="199"/>
    </location>
</feature>
<dbReference type="GO" id="GO:0006886">
    <property type="term" value="P:intracellular protein transport"/>
    <property type="evidence" value="ECO:0007669"/>
    <property type="project" value="InterPro"/>
</dbReference>
<dbReference type="InterPro" id="IPR045242">
    <property type="entry name" value="Syntaxin"/>
</dbReference>
<keyword evidence="3" id="KW-0813">Transport</keyword>
<evidence type="ECO:0000256" key="3">
    <source>
        <dbReference type="ARBA" id="ARBA00022448"/>
    </source>
</evidence>
<comment type="similarity">
    <text evidence="2">Belongs to the syntaxin family.</text>
</comment>